<sequence length="321" mass="35916">MNIRKPIIYIGMILLLFVVLDMGFHWKSSSGDVMMETIKVQDSTGEFVTIPKHPKRVVFLNTANLEMYCAVGGREAVVGIPTTSIMSEELRQQVQGVEEVGIVHEPNIEKIISLQPDLVIGINVPMHNRVKEVLKENHIPFYINGLQSIEDTDRTVELYGRLTGDENEADALRKKIKEECDKALHHSRNKTAPRALILFASPNSQNMATGESFAGDIMKRLGGINIADVDSTIHEPYVPISMEYIIRKNPEAVFIVNKGPYKGHFDKVVSDMEKDELWGQVAAVKNKQVYNLPDTLFSSNPGSQVGEAMEFMANLLYGEES</sequence>
<feature type="transmembrane region" description="Helical" evidence="2">
    <location>
        <begin position="7"/>
        <end position="26"/>
    </location>
</feature>
<keyword evidence="2" id="KW-0812">Transmembrane</keyword>
<evidence type="ECO:0000256" key="2">
    <source>
        <dbReference type="SAM" id="Phobius"/>
    </source>
</evidence>
<name>A0ABX9MA71_9FIRM</name>
<dbReference type="InterPro" id="IPR002491">
    <property type="entry name" value="ABC_transptr_periplasmic_BD"/>
</dbReference>
<comment type="similarity">
    <text evidence="1">Belongs to the bacterial solute-binding protein 8 family.</text>
</comment>
<accession>A0ABX9MA71</accession>
<reference evidence="4 5" key="1">
    <citation type="submission" date="2018-08" db="EMBL/GenBank/DDBJ databases">
        <title>Draft genome sequence of Dialister pneumosintes KCOM 1685.</title>
        <authorList>
            <person name="Kook J.-K."/>
            <person name="Park S.-N."/>
            <person name="Lim Y.K."/>
        </authorList>
    </citation>
    <scope>NUCLEOTIDE SEQUENCE [LARGE SCALE GENOMIC DNA]</scope>
    <source>
        <strain evidence="4 5">KCOM 1685</strain>
    </source>
</reference>
<dbReference type="PROSITE" id="PS50983">
    <property type="entry name" value="FE_B12_PBP"/>
    <property type="match status" value="1"/>
</dbReference>
<dbReference type="Gene3D" id="3.40.50.1980">
    <property type="entry name" value="Nitrogenase molybdenum iron protein domain"/>
    <property type="match status" value="2"/>
</dbReference>
<dbReference type="EMBL" id="QWKU01000001">
    <property type="protein sequence ID" value="RID94548.1"/>
    <property type="molecule type" value="Genomic_DNA"/>
</dbReference>
<organism evidence="4 5">
    <name type="scientific">Dialister pneumosintes</name>
    <dbReference type="NCBI Taxonomy" id="39950"/>
    <lineage>
        <taxon>Bacteria</taxon>
        <taxon>Bacillati</taxon>
        <taxon>Bacillota</taxon>
        <taxon>Negativicutes</taxon>
        <taxon>Veillonellales</taxon>
        <taxon>Veillonellaceae</taxon>
        <taxon>Dialister</taxon>
    </lineage>
</organism>
<evidence type="ECO:0000256" key="1">
    <source>
        <dbReference type="ARBA" id="ARBA00008814"/>
    </source>
</evidence>
<evidence type="ECO:0000313" key="4">
    <source>
        <dbReference type="EMBL" id="RID94548.1"/>
    </source>
</evidence>
<feature type="domain" description="Fe/B12 periplasmic-binding" evidence="3">
    <location>
        <begin position="56"/>
        <end position="320"/>
    </location>
</feature>
<dbReference type="PANTHER" id="PTHR30535">
    <property type="entry name" value="VITAMIN B12-BINDING PROTEIN"/>
    <property type="match status" value="1"/>
</dbReference>
<comment type="caution">
    <text evidence="4">The sequence shown here is derived from an EMBL/GenBank/DDBJ whole genome shotgun (WGS) entry which is preliminary data.</text>
</comment>
<dbReference type="Pfam" id="PF01497">
    <property type="entry name" value="Peripla_BP_2"/>
    <property type="match status" value="1"/>
</dbReference>
<keyword evidence="5" id="KW-1185">Reference proteome</keyword>
<gene>
    <name evidence="4" type="ORF">DX915_03310</name>
</gene>
<keyword evidence="2" id="KW-0472">Membrane</keyword>
<dbReference type="SUPFAM" id="SSF53807">
    <property type="entry name" value="Helical backbone' metal receptor"/>
    <property type="match status" value="1"/>
</dbReference>
<dbReference type="PANTHER" id="PTHR30535:SF34">
    <property type="entry name" value="MOLYBDATE-BINDING PROTEIN MOLA"/>
    <property type="match status" value="1"/>
</dbReference>
<evidence type="ECO:0000313" key="5">
    <source>
        <dbReference type="Proteomes" id="UP000266262"/>
    </source>
</evidence>
<keyword evidence="2" id="KW-1133">Transmembrane helix</keyword>
<dbReference type="InterPro" id="IPR050902">
    <property type="entry name" value="ABC_Transporter_SBP"/>
</dbReference>
<dbReference type="RefSeq" id="WP_119056244.1">
    <property type="nucleotide sequence ID" value="NZ_QWKU01000001.1"/>
</dbReference>
<dbReference type="Proteomes" id="UP000266262">
    <property type="component" value="Unassembled WGS sequence"/>
</dbReference>
<evidence type="ECO:0000259" key="3">
    <source>
        <dbReference type="PROSITE" id="PS50983"/>
    </source>
</evidence>
<protein>
    <submittedName>
        <fullName evidence="4">ABC transporter substrate-binding protein</fullName>
    </submittedName>
</protein>
<proteinExistence type="inferred from homology"/>